<dbReference type="OrthoDB" id="8249794at2"/>
<evidence type="ECO:0000259" key="2">
    <source>
        <dbReference type="Pfam" id="PF03779"/>
    </source>
</evidence>
<sequence>MATLNVMEPLGLTRHRRWEDIVSMILGAAIIVSPMWFGVTDMPTMMAVTALVGATIVVLSGLEQIFLRRWEEILLLFGGVWMVVQPFVLEYGGALRSWHIGLGIAVAVLAALELWQDRNRSLEA</sequence>
<organism evidence="3 4">
    <name type="scientific">Aminobacter aminovorans</name>
    <name type="common">Chelatobacter heintzii</name>
    <dbReference type="NCBI Taxonomy" id="83263"/>
    <lineage>
        <taxon>Bacteria</taxon>
        <taxon>Pseudomonadati</taxon>
        <taxon>Pseudomonadota</taxon>
        <taxon>Alphaproteobacteria</taxon>
        <taxon>Hyphomicrobiales</taxon>
        <taxon>Phyllobacteriaceae</taxon>
        <taxon>Aminobacter</taxon>
    </lineage>
</organism>
<evidence type="ECO:0000313" key="3">
    <source>
        <dbReference type="EMBL" id="SUU87443.1"/>
    </source>
</evidence>
<dbReference type="AlphaFoldDB" id="A0A380WEJ9"/>
<keyword evidence="1" id="KW-0472">Membrane</keyword>
<feature type="domain" description="SPW repeat-containing integral membrane" evidence="2">
    <location>
        <begin position="18"/>
        <end position="111"/>
    </location>
</feature>
<dbReference type="Proteomes" id="UP000254701">
    <property type="component" value="Unassembled WGS sequence"/>
</dbReference>
<dbReference type="EMBL" id="UFSM01000001">
    <property type="protein sequence ID" value="SUU87443.1"/>
    <property type="molecule type" value="Genomic_DNA"/>
</dbReference>
<accession>A0A380WEJ9</accession>
<evidence type="ECO:0000256" key="1">
    <source>
        <dbReference type="SAM" id="Phobius"/>
    </source>
</evidence>
<dbReference type="RefSeq" id="WP_115729951.1">
    <property type="nucleotide sequence ID" value="NZ_BAAAVY010000015.1"/>
</dbReference>
<protein>
    <recommendedName>
        <fullName evidence="2">SPW repeat-containing integral membrane domain-containing protein</fullName>
    </recommendedName>
</protein>
<evidence type="ECO:0000313" key="4">
    <source>
        <dbReference type="Proteomes" id="UP000254701"/>
    </source>
</evidence>
<name>A0A380WEJ9_AMIAI</name>
<keyword evidence="1" id="KW-0812">Transmembrane</keyword>
<feature type="transmembrane region" description="Helical" evidence="1">
    <location>
        <begin position="98"/>
        <end position="115"/>
    </location>
</feature>
<proteinExistence type="predicted"/>
<dbReference type="Pfam" id="PF03779">
    <property type="entry name" value="SPW"/>
    <property type="match status" value="1"/>
</dbReference>
<keyword evidence="1" id="KW-1133">Transmembrane helix</keyword>
<feature type="transmembrane region" description="Helical" evidence="1">
    <location>
        <begin position="21"/>
        <end position="39"/>
    </location>
</feature>
<dbReference type="InterPro" id="IPR005530">
    <property type="entry name" value="SPW"/>
</dbReference>
<feature type="transmembrane region" description="Helical" evidence="1">
    <location>
        <begin position="74"/>
        <end position="92"/>
    </location>
</feature>
<reference evidence="3 4" key="1">
    <citation type="submission" date="2018-06" db="EMBL/GenBank/DDBJ databases">
        <authorList>
            <consortium name="Pathogen Informatics"/>
            <person name="Doyle S."/>
        </authorList>
    </citation>
    <scope>NUCLEOTIDE SEQUENCE [LARGE SCALE GENOMIC DNA]</scope>
    <source>
        <strain evidence="3 4">NCTC10684</strain>
    </source>
</reference>
<feature type="transmembrane region" description="Helical" evidence="1">
    <location>
        <begin position="45"/>
        <end position="62"/>
    </location>
</feature>
<gene>
    <name evidence="3" type="ORF">NCTC10684_00643</name>
</gene>